<dbReference type="GeneID" id="13290608"/>
<evidence type="ECO:0000256" key="1">
    <source>
        <dbReference type="SAM" id="MobiDB-lite"/>
    </source>
</evidence>
<dbReference type="Proteomes" id="UP000002668">
    <property type="component" value="Genome"/>
</dbReference>
<evidence type="ECO:0000313" key="2">
    <source>
        <dbReference type="EMBL" id="CBY01240.1"/>
    </source>
</evidence>
<keyword evidence="3" id="KW-1185">Reference proteome</keyword>
<dbReference type="VEuPathDB" id="FungiDB:LEMA_uP000270.1"/>
<accession>E5ADF1</accession>
<dbReference type="RefSeq" id="XP_003844719.1">
    <property type="nucleotide sequence ID" value="XM_003844671.1"/>
</dbReference>
<name>E5ADF1_LEPMJ</name>
<evidence type="ECO:0000313" key="3">
    <source>
        <dbReference type="Proteomes" id="UP000002668"/>
    </source>
</evidence>
<gene>
    <name evidence="2" type="ORF">LEMA_uP000270.1</name>
</gene>
<protein>
    <submittedName>
        <fullName evidence="2">Predicted protein</fullName>
    </submittedName>
</protein>
<feature type="region of interest" description="Disordered" evidence="1">
    <location>
        <begin position="1"/>
        <end position="35"/>
    </location>
</feature>
<organism evidence="2 3">
    <name type="scientific">Leptosphaeria maculans (strain JN3 / isolate v23.1.3 / race Av1-4-5-6-7-8)</name>
    <name type="common">Blackleg fungus</name>
    <name type="synonym">Phoma lingam</name>
    <dbReference type="NCBI Taxonomy" id="985895"/>
    <lineage>
        <taxon>Eukaryota</taxon>
        <taxon>Fungi</taxon>
        <taxon>Dikarya</taxon>
        <taxon>Ascomycota</taxon>
        <taxon>Pezizomycotina</taxon>
        <taxon>Dothideomycetes</taxon>
        <taxon>Pleosporomycetidae</taxon>
        <taxon>Pleosporales</taxon>
        <taxon>Pleosporineae</taxon>
        <taxon>Leptosphaeriaceae</taxon>
        <taxon>Plenodomus</taxon>
        <taxon>Plenodomus lingam/Leptosphaeria maculans species complex</taxon>
    </lineage>
</organism>
<sequence>MAVPTCSAPIPSWSRQRRRSQVASRKSQVVHPDRPAVQAVPGCSYPAAAPAPAATKSLVAFGWSGWKAKRRLELAVHLYRYGTVPQGP</sequence>
<dbReference type="EMBL" id="FP929139">
    <property type="protein sequence ID" value="CBY01240.1"/>
    <property type="molecule type" value="Genomic_DNA"/>
</dbReference>
<proteinExistence type="predicted"/>
<feature type="compositionally biased region" description="Low complexity" evidence="1">
    <location>
        <begin position="21"/>
        <end position="30"/>
    </location>
</feature>
<reference evidence="3" key="1">
    <citation type="journal article" date="2011" name="Nat. Commun.">
        <title>Effector diversification within compartments of the Leptosphaeria maculans genome affected by Repeat-Induced Point mutations.</title>
        <authorList>
            <person name="Rouxel T."/>
            <person name="Grandaubert J."/>
            <person name="Hane J.K."/>
            <person name="Hoede C."/>
            <person name="van de Wouw A.P."/>
            <person name="Couloux A."/>
            <person name="Dominguez V."/>
            <person name="Anthouard V."/>
            <person name="Bally P."/>
            <person name="Bourras S."/>
            <person name="Cozijnsen A.J."/>
            <person name="Ciuffetti L.M."/>
            <person name="Degrave A."/>
            <person name="Dilmaghani A."/>
            <person name="Duret L."/>
            <person name="Fudal I."/>
            <person name="Goodwin S.B."/>
            <person name="Gout L."/>
            <person name="Glaser N."/>
            <person name="Linglin J."/>
            <person name="Kema G.H.J."/>
            <person name="Lapalu N."/>
            <person name="Lawrence C.B."/>
            <person name="May K."/>
            <person name="Meyer M."/>
            <person name="Ollivier B."/>
            <person name="Poulain J."/>
            <person name="Schoch C.L."/>
            <person name="Simon A."/>
            <person name="Spatafora J.W."/>
            <person name="Stachowiak A."/>
            <person name="Turgeon B.G."/>
            <person name="Tyler B.M."/>
            <person name="Vincent D."/>
            <person name="Weissenbach J."/>
            <person name="Amselem J."/>
            <person name="Quesneville H."/>
            <person name="Oliver R.P."/>
            <person name="Wincker P."/>
            <person name="Balesdent M.-H."/>
            <person name="Howlett B.J."/>
        </authorList>
    </citation>
    <scope>NUCLEOTIDE SEQUENCE [LARGE SCALE GENOMIC DNA]</scope>
    <source>
        <strain evidence="3">JN3 / isolate v23.1.3 / race Av1-4-5-6-7-8</strain>
    </source>
</reference>
<dbReference type="HOGENOM" id="CLU_2469515_0_0_1"/>
<dbReference type="InParanoid" id="E5ADF1"/>
<dbReference type="AlphaFoldDB" id="E5ADF1"/>